<sequence>MSATTALKLFEDTQSTMILMMLYPLATTTEESHDEVARKVRGERTAIKRFPDQGTLIGAKPVSPSSAYTFDATDRDRMYATGPEYLLRHPAEILGDRAELMMMCEDGTIKWTCFIRKEKPKKVICAEKIHSFYEFHCMTGGPKGWYDYGIRAIAFNKNGRPLMMKIAGMHGHTGQDAFNAFIAASVIEDAHRAGSVLCTLEAESKITFPVSIDEYKQFLADRDGHRNTPTGRRNTILHFCGEHARRRGGKLTEVRAHARGARVFETGGMTLTITPPPEWEELSREA</sequence>
<protein>
    <submittedName>
        <fullName evidence="1">Uncharacterized protein</fullName>
    </submittedName>
</protein>
<accession>A0A2A3MMB8</accession>
<organism evidence="1 2">
    <name type="scientific">Pseudomonas abyssi</name>
    <dbReference type="NCBI Taxonomy" id="170540"/>
    <lineage>
        <taxon>Bacteria</taxon>
        <taxon>Pseudomonadati</taxon>
        <taxon>Pseudomonadota</taxon>
        <taxon>Gammaproteobacteria</taxon>
        <taxon>Pseudomonadales</taxon>
        <taxon>Pseudomonadaceae</taxon>
        <taxon>Pseudomonas</taxon>
    </lineage>
</organism>
<gene>
    <name evidence="1" type="ORF">CNQ84_00800</name>
</gene>
<comment type="caution">
    <text evidence="1">The sequence shown here is derived from an EMBL/GenBank/DDBJ whole genome shotgun (WGS) entry which is preliminary data.</text>
</comment>
<dbReference type="RefSeq" id="WP_096003022.1">
    <property type="nucleotide sequence ID" value="NZ_NTMR01000002.1"/>
</dbReference>
<dbReference type="Proteomes" id="UP000242313">
    <property type="component" value="Unassembled WGS sequence"/>
</dbReference>
<evidence type="ECO:0000313" key="2">
    <source>
        <dbReference type="Proteomes" id="UP000242313"/>
    </source>
</evidence>
<dbReference type="AlphaFoldDB" id="A0A2A3MMB8"/>
<reference evidence="1 2" key="1">
    <citation type="submission" date="2017-09" db="EMBL/GenBank/DDBJ databases">
        <title>Pseudomonas abyssi sp. nov. isolated from Abyssopelagic Water.</title>
        <authorList>
            <person name="Wei Y."/>
        </authorList>
    </citation>
    <scope>NUCLEOTIDE SEQUENCE [LARGE SCALE GENOMIC DNA]</scope>
    <source>
        <strain evidence="1 2">MT5</strain>
    </source>
</reference>
<evidence type="ECO:0000313" key="1">
    <source>
        <dbReference type="EMBL" id="PBK05948.1"/>
    </source>
</evidence>
<name>A0A2A3MMB8_9PSED</name>
<keyword evidence="2" id="KW-1185">Reference proteome</keyword>
<proteinExistence type="predicted"/>
<dbReference type="EMBL" id="NTMR01000002">
    <property type="protein sequence ID" value="PBK05948.1"/>
    <property type="molecule type" value="Genomic_DNA"/>
</dbReference>